<dbReference type="InterPro" id="IPR001387">
    <property type="entry name" value="Cro/C1-type_HTH"/>
</dbReference>
<feature type="domain" description="HTH cro/C1-type" evidence="1">
    <location>
        <begin position="5"/>
        <end position="60"/>
    </location>
</feature>
<dbReference type="SUPFAM" id="SSF47413">
    <property type="entry name" value="lambda repressor-like DNA-binding domains"/>
    <property type="match status" value="1"/>
</dbReference>
<dbReference type="InterPro" id="IPR010982">
    <property type="entry name" value="Lambda_DNA-bd_dom_sf"/>
</dbReference>
<reference evidence="2 3" key="1">
    <citation type="submission" date="2016-10" db="EMBL/GenBank/DDBJ databases">
        <authorList>
            <person name="de Groot N.N."/>
        </authorList>
    </citation>
    <scope>NUCLEOTIDE SEQUENCE [LARGE SCALE GENOMIC DNA]</scope>
    <source>
        <strain evidence="2 3">DSM 16981</strain>
    </source>
</reference>
<evidence type="ECO:0000259" key="1">
    <source>
        <dbReference type="PROSITE" id="PS50943"/>
    </source>
</evidence>
<accession>A0A1G9QSU5</accession>
<dbReference type="EMBL" id="FNHQ01000002">
    <property type="protein sequence ID" value="SDM14098.1"/>
    <property type="molecule type" value="Genomic_DNA"/>
</dbReference>
<dbReference type="Proteomes" id="UP000199309">
    <property type="component" value="Unassembled WGS sequence"/>
</dbReference>
<dbReference type="PROSITE" id="PS50943">
    <property type="entry name" value="HTH_CROC1"/>
    <property type="match status" value="1"/>
</dbReference>
<dbReference type="RefSeq" id="WP_091647507.1">
    <property type="nucleotide sequence ID" value="NZ_FNHQ01000002.1"/>
</dbReference>
<proteinExistence type="predicted"/>
<dbReference type="SMART" id="SM00530">
    <property type="entry name" value="HTH_XRE"/>
    <property type="match status" value="1"/>
</dbReference>
<gene>
    <name evidence="2" type="ORF">SAMN05660299_00270</name>
</gene>
<protein>
    <submittedName>
        <fullName evidence="2">Helix-turn-helix</fullName>
    </submittedName>
</protein>
<evidence type="ECO:0000313" key="3">
    <source>
        <dbReference type="Proteomes" id="UP000199309"/>
    </source>
</evidence>
<dbReference type="STRING" id="349095.SAMN05660299_00270"/>
<organism evidence="2 3">
    <name type="scientific">Megasphaera paucivorans</name>
    <dbReference type="NCBI Taxonomy" id="349095"/>
    <lineage>
        <taxon>Bacteria</taxon>
        <taxon>Bacillati</taxon>
        <taxon>Bacillota</taxon>
        <taxon>Negativicutes</taxon>
        <taxon>Veillonellales</taxon>
        <taxon>Veillonellaceae</taxon>
        <taxon>Megasphaera</taxon>
    </lineage>
</organism>
<evidence type="ECO:0000313" key="2">
    <source>
        <dbReference type="EMBL" id="SDM14098.1"/>
    </source>
</evidence>
<sequence>MSINLRDLIESQGYTIKSFAKEINIPYTTLISMLNKGIAKSSVDNVIKVATKLNIRVEDLADDAQNDSQGWYHDPEIAQIAEELRTNPKMRILFDASKDLNKKDIDFAINMINELKKKEGIDD</sequence>
<dbReference type="OrthoDB" id="1625311at2"/>
<dbReference type="Gene3D" id="1.10.260.40">
    <property type="entry name" value="lambda repressor-like DNA-binding domains"/>
    <property type="match status" value="1"/>
</dbReference>
<keyword evidence="3" id="KW-1185">Reference proteome</keyword>
<dbReference type="GO" id="GO:0003677">
    <property type="term" value="F:DNA binding"/>
    <property type="evidence" value="ECO:0007669"/>
    <property type="project" value="InterPro"/>
</dbReference>
<dbReference type="Pfam" id="PF01381">
    <property type="entry name" value="HTH_3"/>
    <property type="match status" value="1"/>
</dbReference>
<name>A0A1G9QSU5_9FIRM</name>
<dbReference type="AlphaFoldDB" id="A0A1G9QSU5"/>